<gene>
    <name evidence="4" type="ORF">SKC37_02890</name>
</gene>
<dbReference type="InterPro" id="IPR015943">
    <property type="entry name" value="WD40/YVTN_repeat-like_dom_sf"/>
</dbReference>
<dbReference type="Pfam" id="PF14870">
    <property type="entry name" value="PSII_BNR"/>
    <property type="match status" value="2"/>
</dbReference>
<dbReference type="SUPFAM" id="SSF110296">
    <property type="entry name" value="Oligoxyloglucan reducing end-specific cellobiohydrolase"/>
    <property type="match status" value="2"/>
</dbReference>
<dbReference type="PANTHER" id="PTHR47199:SF2">
    <property type="entry name" value="PHOTOSYSTEM II STABILITY_ASSEMBLY FACTOR HCF136, CHLOROPLASTIC"/>
    <property type="match status" value="1"/>
</dbReference>
<keyword evidence="1" id="KW-0602">Photosynthesis</keyword>
<dbReference type="InterPro" id="IPR028203">
    <property type="entry name" value="PSII_CF48-like_dom"/>
</dbReference>
<evidence type="ECO:0000256" key="2">
    <source>
        <dbReference type="ARBA" id="ARBA00023276"/>
    </source>
</evidence>
<evidence type="ECO:0000256" key="1">
    <source>
        <dbReference type="ARBA" id="ARBA00022531"/>
    </source>
</evidence>
<organism evidence="4 5">
    <name type="scientific">Aquirufa esocilacus</name>
    <dbReference type="NCBI Taxonomy" id="3096513"/>
    <lineage>
        <taxon>Bacteria</taxon>
        <taxon>Pseudomonadati</taxon>
        <taxon>Bacteroidota</taxon>
        <taxon>Cytophagia</taxon>
        <taxon>Cytophagales</taxon>
        <taxon>Flectobacillaceae</taxon>
        <taxon>Aquirufa</taxon>
    </lineage>
</organism>
<feature type="domain" description="Photosynthesis system II assembly factor Ycf48/Hcf136-like" evidence="3">
    <location>
        <begin position="231"/>
        <end position="367"/>
    </location>
</feature>
<sequence length="535" mass="57026">MSKITNTIQLLVVLFLALFLHSCKPVEDVNADQASKISITSSPVTAITYTSAICGGTVNSAGGFDLLERGVCYATIPYPTVKNIKVKAASAVLGSFQITLDGLNSETKYYVRSYAISVKDTAYGEHLEFTTNSLLPTVTTNEISAITTSNAQVLSTVVAVGASPLEQRGVCWSTTTNPTVANDKTTDGVAIGNVNSAILGLKQNTRYYVRAYAKNGNGVAYGKELSFTTPMPTTEDLHQVQFISNTIGFIAGNKVILKTINGGDTWIKIRESSSVNFTSIHFENENLGYAGGNDQYYAYVYKTTDGGLNWSQVAKEWSGNEALRVTGIFTSGNNAVSFIFNAYPNASQISGAISFSSDGGANWSKRSAPSIFGFNCGAMNTAGNVLIGGSLYRTGPTTYTVSVFTSTFLSNGSTTISEKVLDGAASMYGMHILGSKAYAVGSEGKYFTSGDGGLNWSMRSIAGYTNETLKDVQFMNSQKGYIVGTNGLLLKTVDGGLSWFKEPTDTLEQFTSLAIKPDGTVFAVGSKGEIFRKVL</sequence>
<dbReference type="EMBL" id="JBBKXX010000001">
    <property type="protein sequence ID" value="MFD3407591.1"/>
    <property type="molecule type" value="Genomic_DNA"/>
</dbReference>
<keyword evidence="5" id="KW-1185">Reference proteome</keyword>
<protein>
    <submittedName>
        <fullName evidence="4">YCF48-related protein</fullName>
    </submittedName>
</protein>
<dbReference type="PANTHER" id="PTHR47199">
    <property type="entry name" value="PHOTOSYSTEM II STABILITY/ASSEMBLY FACTOR HCF136, CHLOROPLASTIC"/>
    <property type="match status" value="1"/>
</dbReference>
<evidence type="ECO:0000313" key="4">
    <source>
        <dbReference type="EMBL" id="MFD3407591.1"/>
    </source>
</evidence>
<name>A0ABW6DPD5_9BACT</name>
<evidence type="ECO:0000259" key="3">
    <source>
        <dbReference type="Pfam" id="PF14870"/>
    </source>
</evidence>
<proteinExistence type="predicted"/>
<evidence type="ECO:0000313" key="5">
    <source>
        <dbReference type="Proteomes" id="UP001598019"/>
    </source>
</evidence>
<reference evidence="4 5" key="1">
    <citation type="submission" date="2024-03" db="EMBL/GenBank/DDBJ databases">
        <title>Aquirufa genome sequencing.</title>
        <authorList>
            <person name="Pitt A."/>
            <person name="Hahn M.W."/>
        </authorList>
    </citation>
    <scope>NUCLEOTIDE SEQUENCE [LARGE SCALE GENOMIC DNA]</scope>
    <source>
        <strain evidence="4 5">HETE-83D</strain>
    </source>
</reference>
<dbReference type="Gene3D" id="2.130.10.10">
    <property type="entry name" value="YVTN repeat-like/Quinoprotein amine dehydrogenase"/>
    <property type="match status" value="1"/>
</dbReference>
<accession>A0ABW6DPD5</accession>
<dbReference type="RefSeq" id="WP_377980018.1">
    <property type="nucleotide sequence ID" value="NZ_JBBKXX010000001.1"/>
</dbReference>
<dbReference type="Proteomes" id="UP001598019">
    <property type="component" value="Unassembled WGS sequence"/>
</dbReference>
<feature type="domain" description="Photosynthesis system II assembly factor Ycf48/Hcf136-like" evidence="3">
    <location>
        <begin position="436"/>
        <end position="500"/>
    </location>
</feature>
<dbReference type="CDD" id="cd15482">
    <property type="entry name" value="Sialidase_non-viral"/>
    <property type="match status" value="1"/>
</dbReference>
<comment type="caution">
    <text evidence="4">The sequence shown here is derived from an EMBL/GenBank/DDBJ whole genome shotgun (WGS) entry which is preliminary data.</text>
</comment>
<keyword evidence="2" id="KW-0604">Photosystem II</keyword>